<keyword evidence="3" id="KW-0106">Calcium</keyword>
<dbReference type="InterPro" id="IPR001343">
    <property type="entry name" value="Hemolysn_Ca-bd"/>
</dbReference>
<evidence type="ECO:0008006" key="6">
    <source>
        <dbReference type="Google" id="ProtNLM"/>
    </source>
</evidence>
<organism evidence="4 5">
    <name type="scientific">Pseudomonas saponiphila</name>
    <dbReference type="NCBI Taxonomy" id="556534"/>
    <lineage>
        <taxon>Bacteria</taxon>
        <taxon>Pseudomonadati</taxon>
        <taxon>Pseudomonadota</taxon>
        <taxon>Gammaproteobacteria</taxon>
        <taxon>Pseudomonadales</taxon>
        <taxon>Pseudomonadaceae</taxon>
        <taxon>Pseudomonas</taxon>
    </lineage>
</organism>
<dbReference type="PROSITE" id="PS00330">
    <property type="entry name" value="HEMOLYSIN_CALCIUM"/>
    <property type="match status" value="1"/>
</dbReference>
<dbReference type="GO" id="GO:0005576">
    <property type="term" value="C:extracellular region"/>
    <property type="evidence" value="ECO:0007669"/>
    <property type="project" value="UniProtKB-SubCell"/>
</dbReference>
<evidence type="ECO:0000313" key="4">
    <source>
        <dbReference type="EMBL" id="SEC12556.1"/>
    </source>
</evidence>
<dbReference type="PANTHER" id="PTHR38340">
    <property type="entry name" value="S-LAYER PROTEIN"/>
    <property type="match status" value="1"/>
</dbReference>
<dbReference type="InterPro" id="IPR011049">
    <property type="entry name" value="Serralysin-like_metalloprot_C"/>
</dbReference>
<protein>
    <recommendedName>
        <fullName evidence="6">Hemolysin-type calcium-binding repeat-containing protein</fullName>
    </recommendedName>
</protein>
<dbReference type="Gene3D" id="2.150.10.10">
    <property type="entry name" value="Serralysin-like metalloprotease, C-terminal"/>
    <property type="match status" value="10"/>
</dbReference>
<reference evidence="5" key="1">
    <citation type="submission" date="2016-10" db="EMBL/GenBank/DDBJ databases">
        <authorList>
            <person name="Varghese N."/>
            <person name="Submissions S."/>
        </authorList>
    </citation>
    <scope>NUCLEOTIDE SEQUENCE [LARGE SCALE GENOMIC DNA]</scope>
    <source>
        <strain evidence="5">DSM 9751</strain>
    </source>
</reference>
<keyword evidence="2" id="KW-0964">Secreted</keyword>
<dbReference type="Proteomes" id="UP000198982">
    <property type="component" value="Unassembled WGS sequence"/>
</dbReference>
<dbReference type="GO" id="GO:0005509">
    <property type="term" value="F:calcium ion binding"/>
    <property type="evidence" value="ECO:0007669"/>
    <property type="project" value="InterPro"/>
</dbReference>
<dbReference type="InterPro" id="IPR050557">
    <property type="entry name" value="RTX_toxin/Mannuronan_C5-epim"/>
</dbReference>
<dbReference type="RefSeq" id="WP_244168897.1">
    <property type="nucleotide sequence ID" value="NZ_FNTJ01000001.1"/>
</dbReference>
<evidence type="ECO:0000256" key="1">
    <source>
        <dbReference type="ARBA" id="ARBA00004613"/>
    </source>
</evidence>
<dbReference type="Pfam" id="PF00353">
    <property type="entry name" value="HemolysinCabind"/>
    <property type="match status" value="10"/>
</dbReference>
<name>A0A1H4PYV5_9PSED</name>
<dbReference type="EMBL" id="FNTJ01000001">
    <property type="protein sequence ID" value="SEC12556.1"/>
    <property type="molecule type" value="Genomic_DNA"/>
</dbReference>
<dbReference type="SUPFAM" id="SSF51120">
    <property type="entry name" value="beta-Roll"/>
    <property type="match status" value="7"/>
</dbReference>
<evidence type="ECO:0000313" key="5">
    <source>
        <dbReference type="Proteomes" id="UP000198982"/>
    </source>
</evidence>
<accession>A0A1H4PYV5</accession>
<dbReference type="InterPro" id="IPR018511">
    <property type="entry name" value="Hemolysin-typ_Ca-bd_CS"/>
</dbReference>
<dbReference type="PANTHER" id="PTHR38340:SF1">
    <property type="entry name" value="S-LAYER PROTEIN"/>
    <property type="match status" value="1"/>
</dbReference>
<comment type="subcellular location">
    <subcellularLocation>
        <location evidence="1">Secreted</location>
    </subcellularLocation>
</comment>
<evidence type="ECO:0000256" key="2">
    <source>
        <dbReference type="ARBA" id="ARBA00022525"/>
    </source>
</evidence>
<evidence type="ECO:0000256" key="3">
    <source>
        <dbReference type="ARBA" id="ARBA00022837"/>
    </source>
</evidence>
<keyword evidence="5" id="KW-1185">Reference proteome</keyword>
<sequence>MAIINGTNGADTLTGTDGYDEINALGGNDVIKGSPGADKIDGGAGFDTIDYSASSAGVNVEVRAGTGPAGKGGDAEGTTLTSIENVIGSAFNDILTSGPDAASTAIRLEGGAGNDIYYINTTITPTIVEQAGGGDDEVRVSYTYSGGTTLAANVERLTYIGDKNFTGYGNDSDNVITGGSGNDTLYGGGGADQFFGGAGLDIAGYTDSKVGVTINLKTGVNTGIAAGDTYNSIETIKGSNYNDTFVGNGLGMAFDGGAGVDTVDYSTSSAAVNVEVRAGTGPAGKGGDAEGTTLTSIENVIGSAFNDILTSGPDAASTAIRLEGGAGNDIYYINTTITPTIVEQAGGGDDEVRVSYTYSGGTTLAANVERLTYIGDKNFTGYGNDSDNVITGGSGNDTLYGGGGADQFFGGAGLDIAGYTDSKVGVTINLKTGVNTGIAAGDTYNSIETIKGSNYNDTFVGNGLGMAFDGGAGVDTVDYSTSSAAVNVEVRAGTGPAGKGGDAEGTTLTSIENVIGSAFNDILTSGPDAASTAIRLEGGAGNDIYYINTTITPTIVEQAGGGDDEVRVSYTYSGGTTLAANVERLTYIGDKNFTGYGNDSDNVITGGSGNDTLYGGGGADQFFGGAGLDIAGYTDSKVGVTINLKTGVNTGIAAGDTYNSIETIKGSNYNDTFVGNGLGMAFDGGAGVDTVDYSTSSAAVNVEVRAGTGPAGKGGDAEGTTLTSIENVIGSAFNDILTSGPDAASTAIRLEGGAGNDIYYINTTITPTIVEQAGGGDDEVRVSYTYSGGTTLAANVERLTYIGDKNFTGYGNDSDNVITGGSGNDTLYGGGGADQFFGGAGLDIAGYTDSKVGVTINLKTGVNTGIAAGDTYNSIETIKGSNYNDTFVGNGLGMAFDGGAGVDTVDYSTSSAAVNVEVRAGTGPAGKGGDAEGTTLTSIENVIGSAFNDILTSGPDAASTAIRLEGGAGNDIYYINTTITPTIVEQAGGGDDEVRVSYTYSGGTTLAANVERLTYIGDKNFTGYGNDSDNVITGGSGNDTLYGGGGADQFFGGAGLDIAGYTDSKVGVTINLKTGVNTGIAAGDTYNSIETIKGSNYNDTFVGNGLGMAFDGGAGVDTVDYSTSSAAVNVEVRAGIGAVGRGGDAEGTTLANIENVIGSAFNDILTSGPDAASTAIRLEGGAGDDIYYINTTITPTIVEQAGGGDDEVRVSYTYSGGTTLAANVERLTFIGNSTFTGWGNDLDNIITGGSGNDTLYGGAGADQFFGGAGYDTVGYLDSKVSMTLNLKTGVHSGIAAGDTYTDIEAIRGSNLNDIFYGGTSAMGLDGAAGQDLVSYELSDSAVAIDLYTGVNTGDAQGDTYTNIEIVQGSNFNDTLSGSRLSDILIGGKGADLIDGREGQDSVWYITSTTGVTINLQTNLNQGGDAEGDVLRNIERVVGSHYNDSLTGDASVNYLEGGLGDDVLYGGDGNDYLYGGLISQIGPFSLDGLTNGPQADTLYGGNGNDTIVTASNDQGSRAYGEAGGDVITVVHGMADGGEGNDLLTGTGLGFSLFGGAGDDKLVLRASGWANGGEGDDTYTIDTRALVTIQDDGVSRGDKLVLSTLYSNDLLADRVGDDLYLHQSRFASGQTPQEGVCLKGWFAGYDTIEQIQTADGQLINLPANSDAFALFG</sequence>
<dbReference type="PRINTS" id="PR00313">
    <property type="entry name" value="CABNDNGRPT"/>
</dbReference>
<proteinExistence type="predicted"/>
<gene>
    <name evidence="4" type="ORF">SAMN05216178_3542</name>
</gene>